<feature type="domain" description="Alpha/beta hydrolase fold-3" evidence="3">
    <location>
        <begin position="87"/>
        <end position="292"/>
    </location>
</feature>
<evidence type="ECO:0000256" key="1">
    <source>
        <dbReference type="ARBA" id="ARBA00010515"/>
    </source>
</evidence>
<evidence type="ECO:0000313" key="5">
    <source>
        <dbReference type="Proteomes" id="UP001596456"/>
    </source>
</evidence>
<dbReference type="SUPFAM" id="SSF53474">
    <property type="entry name" value="alpha/beta-Hydrolases"/>
    <property type="match status" value="1"/>
</dbReference>
<sequence length="319" mass="34275">MTADAIPAGDLDPEIRRFHRAITEGYAAHPRGPDHSVADSRRVAELVRAPWTAGGPAMASTEERRVGDLAVRVRIHRPRTGGDLPVLLYVHGGGWMLFSLDTHDRLMREYAARAGVAVVGIDYSLSPEAKFPRALEEIVSVAGWVRADGAAAGFDPARVAIGGDSVGANMSVAANLLLRERGLPVLTAMLLNYGAFDHAVTPSHLRYGGDGYLLNSAEMEVFWAAYLRGPEDYAEPLAVPLRADLRGLPPAFMTIARCDILLDGNLAMAAALRAAGVEVEKRVYDGASHSFLEAVSISPLADRALAEASDWLSRTLERS</sequence>
<name>A0ABW2KUN1_9PROT</name>
<evidence type="ECO:0000256" key="2">
    <source>
        <dbReference type="ARBA" id="ARBA00022801"/>
    </source>
</evidence>
<reference evidence="5" key="1">
    <citation type="journal article" date="2019" name="Int. J. Syst. Evol. Microbiol.">
        <title>The Global Catalogue of Microorganisms (GCM) 10K type strain sequencing project: providing services to taxonomists for standard genome sequencing and annotation.</title>
        <authorList>
            <consortium name="The Broad Institute Genomics Platform"/>
            <consortium name="The Broad Institute Genome Sequencing Center for Infectious Disease"/>
            <person name="Wu L."/>
            <person name="Ma J."/>
        </authorList>
    </citation>
    <scope>NUCLEOTIDE SEQUENCE [LARGE SCALE GENOMIC DNA]</scope>
    <source>
        <strain evidence="5">CGMCC 1.16275</strain>
    </source>
</reference>
<dbReference type="PANTHER" id="PTHR48081">
    <property type="entry name" value="AB HYDROLASE SUPERFAMILY PROTEIN C4A8.06C"/>
    <property type="match status" value="1"/>
</dbReference>
<dbReference type="InterPro" id="IPR002168">
    <property type="entry name" value="Lipase_GDXG_HIS_AS"/>
</dbReference>
<dbReference type="Pfam" id="PF07859">
    <property type="entry name" value="Abhydrolase_3"/>
    <property type="match status" value="1"/>
</dbReference>
<dbReference type="Proteomes" id="UP001596456">
    <property type="component" value="Unassembled WGS sequence"/>
</dbReference>
<evidence type="ECO:0000259" key="3">
    <source>
        <dbReference type="Pfam" id="PF07859"/>
    </source>
</evidence>
<dbReference type="InterPro" id="IPR029058">
    <property type="entry name" value="AB_hydrolase_fold"/>
</dbReference>
<accession>A0ABW2KUN1</accession>
<gene>
    <name evidence="4" type="ORF">ACFQPS_07660</name>
</gene>
<protein>
    <submittedName>
        <fullName evidence="4">Alpha/beta hydrolase fold domain-containing protein</fullName>
    </submittedName>
</protein>
<keyword evidence="2 4" id="KW-0378">Hydrolase</keyword>
<dbReference type="Gene3D" id="3.40.50.1820">
    <property type="entry name" value="alpha/beta hydrolase"/>
    <property type="match status" value="1"/>
</dbReference>
<keyword evidence="5" id="KW-1185">Reference proteome</keyword>
<dbReference type="GO" id="GO:0016787">
    <property type="term" value="F:hydrolase activity"/>
    <property type="evidence" value="ECO:0007669"/>
    <property type="project" value="UniProtKB-KW"/>
</dbReference>
<comment type="similarity">
    <text evidence="1">Belongs to the 'GDXG' lipolytic enzyme family.</text>
</comment>
<proteinExistence type="inferred from homology"/>
<dbReference type="PROSITE" id="PS01173">
    <property type="entry name" value="LIPASE_GDXG_HIS"/>
    <property type="match status" value="1"/>
</dbReference>
<dbReference type="EMBL" id="JBHTCM010000009">
    <property type="protein sequence ID" value="MFC7333035.1"/>
    <property type="molecule type" value="Genomic_DNA"/>
</dbReference>
<dbReference type="RefSeq" id="WP_377357855.1">
    <property type="nucleotide sequence ID" value="NZ_JBHTCM010000009.1"/>
</dbReference>
<evidence type="ECO:0000313" key="4">
    <source>
        <dbReference type="EMBL" id="MFC7333035.1"/>
    </source>
</evidence>
<dbReference type="InterPro" id="IPR050300">
    <property type="entry name" value="GDXG_lipolytic_enzyme"/>
</dbReference>
<dbReference type="InterPro" id="IPR013094">
    <property type="entry name" value="AB_hydrolase_3"/>
</dbReference>
<comment type="caution">
    <text evidence="4">The sequence shown here is derived from an EMBL/GenBank/DDBJ whole genome shotgun (WGS) entry which is preliminary data.</text>
</comment>
<organism evidence="4 5">
    <name type="scientific">Rhodocista pekingensis</name>
    <dbReference type="NCBI Taxonomy" id="201185"/>
    <lineage>
        <taxon>Bacteria</taxon>
        <taxon>Pseudomonadati</taxon>
        <taxon>Pseudomonadota</taxon>
        <taxon>Alphaproteobacteria</taxon>
        <taxon>Rhodospirillales</taxon>
        <taxon>Azospirillaceae</taxon>
        <taxon>Rhodocista</taxon>
    </lineage>
</organism>
<dbReference type="PANTHER" id="PTHR48081:SF8">
    <property type="entry name" value="ALPHA_BETA HYDROLASE FOLD-3 DOMAIN-CONTAINING PROTEIN-RELATED"/>
    <property type="match status" value="1"/>
</dbReference>